<dbReference type="VEuPathDB" id="FungiDB:SAPIO_CDS3836"/>
<dbReference type="RefSeq" id="XP_016643882.1">
    <property type="nucleotide sequence ID" value="XM_016786539.1"/>
</dbReference>
<dbReference type="HOGENOM" id="CLU_1103310_0_0_1"/>
<dbReference type="KEGG" id="sapo:SAPIO_CDS3836"/>
<gene>
    <name evidence="1" type="ORF">SAPIO_CDS3836</name>
</gene>
<evidence type="ECO:0000313" key="1">
    <source>
        <dbReference type="EMBL" id="KEZ44083.1"/>
    </source>
</evidence>
<reference evidence="1 2" key="1">
    <citation type="journal article" date="2014" name="Genome Announc.">
        <title>Draft genome sequence of the pathogenic fungus Scedosporium apiospermum.</title>
        <authorList>
            <person name="Vandeputte P."/>
            <person name="Ghamrawi S."/>
            <person name="Rechenmann M."/>
            <person name="Iltis A."/>
            <person name="Giraud S."/>
            <person name="Fleury M."/>
            <person name="Thornton C."/>
            <person name="Delhaes L."/>
            <person name="Meyer W."/>
            <person name="Papon N."/>
            <person name="Bouchara J.P."/>
        </authorList>
    </citation>
    <scope>NUCLEOTIDE SEQUENCE [LARGE SCALE GENOMIC DNA]</scope>
    <source>
        <strain evidence="1 2">IHEM 14462</strain>
    </source>
</reference>
<dbReference type="GeneID" id="27722908"/>
<comment type="caution">
    <text evidence="1">The sequence shown here is derived from an EMBL/GenBank/DDBJ whole genome shotgun (WGS) entry which is preliminary data.</text>
</comment>
<evidence type="ECO:0000313" key="2">
    <source>
        <dbReference type="Proteomes" id="UP000028545"/>
    </source>
</evidence>
<accession>A0A084G9S1</accession>
<organism evidence="1 2">
    <name type="scientific">Pseudallescheria apiosperma</name>
    <name type="common">Scedosporium apiospermum</name>
    <dbReference type="NCBI Taxonomy" id="563466"/>
    <lineage>
        <taxon>Eukaryota</taxon>
        <taxon>Fungi</taxon>
        <taxon>Dikarya</taxon>
        <taxon>Ascomycota</taxon>
        <taxon>Pezizomycotina</taxon>
        <taxon>Sordariomycetes</taxon>
        <taxon>Hypocreomycetidae</taxon>
        <taxon>Microascales</taxon>
        <taxon>Microascaceae</taxon>
        <taxon>Scedosporium</taxon>
    </lineage>
</organism>
<dbReference type="OrthoDB" id="5273847at2759"/>
<sequence length="252" mass="27488">MNFGGPKGEKLAQPNRIVVQFCPFERLPVGFGFAYDDGSEVFYGSRSITATADNQRGCEQAPSLRGFKLTTNASAQCVFAMPHQDMEAIEFPSQFETFATFQFTSDKPLIGFLTEIKGFDGELTAIAVVCPQDPVPATLAVTEPAFASATAVPLSLPHSAAIPVTQENLFETRYLAVTNSCVTGATTRDVRRIKFSSGAEGRSRPPDSVSGLLFQYENPLQDRYVGQWFNEVDSLDLDEGDYVAHIKDGGYL</sequence>
<name>A0A084G9S1_PSEDA</name>
<proteinExistence type="predicted"/>
<dbReference type="AlphaFoldDB" id="A0A084G9S1"/>
<dbReference type="Proteomes" id="UP000028545">
    <property type="component" value="Unassembled WGS sequence"/>
</dbReference>
<dbReference type="EMBL" id="JOWA01000089">
    <property type="protein sequence ID" value="KEZ44083.1"/>
    <property type="molecule type" value="Genomic_DNA"/>
</dbReference>
<keyword evidence="2" id="KW-1185">Reference proteome</keyword>
<protein>
    <submittedName>
        <fullName evidence="1">Uncharacterized protein</fullName>
    </submittedName>
</protein>